<evidence type="ECO:0000313" key="4">
    <source>
        <dbReference type="Proteomes" id="UP001163828"/>
    </source>
</evidence>
<dbReference type="InterPro" id="IPR012875">
    <property type="entry name" value="SDHF4"/>
</dbReference>
<evidence type="ECO:0000256" key="2">
    <source>
        <dbReference type="SAM" id="MobiDB-lite"/>
    </source>
</evidence>
<name>A0ABQ8Q2A7_9AGAR</name>
<evidence type="ECO:0000313" key="3">
    <source>
        <dbReference type="EMBL" id="KAJ3992722.1"/>
    </source>
</evidence>
<comment type="similarity">
    <text evidence="1">Belongs to the SDHAF4 family.</text>
</comment>
<dbReference type="Proteomes" id="UP001163828">
    <property type="component" value="Unassembled WGS sequence"/>
</dbReference>
<dbReference type="Pfam" id="PF07896">
    <property type="entry name" value="DUF1674"/>
    <property type="match status" value="1"/>
</dbReference>
<protein>
    <recommendedName>
        <fullName evidence="5">Succinate dehydrogenase assembly factor 4, mitochondrial</fullName>
    </recommendedName>
</protein>
<dbReference type="EMBL" id="MU790829">
    <property type="protein sequence ID" value="KAJ3992722.1"/>
    <property type="molecule type" value="Genomic_DNA"/>
</dbReference>
<keyword evidence="4" id="KW-1185">Reference proteome</keyword>
<proteinExistence type="inferred from homology"/>
<comment type="caution">
    <text evidence="3">The sequence shown here is derived from an EMBL/GenBank/DDBJ whole genome shotgun (WGS) entry which is preliminary data.</text>
</comment>
<sequence length="150" mass="16670">MLTTTPHWNVKSFNSRTYSQRAAVSKRQLASCHSTFIMLSPLAKATRTIFLVRRSINARCISDNSFSRPSPPQLPRELQLEFEELQKQSENLPNPALSTAPPPPSTVNTDGDVNINPITGERGGPKTEPVGKWGKESEGDWSFKGRVSDF</sequence>
<evidence type="ECO:0000256" key="1">
    <source>
        <dbReference type="ARBA" id="ARBA00005701"/>
    </source>
</evidence>
<gene>
    <name evidence="3" type="ORF">F5050DRAFT_869036</name>
</gene>
<reference evidence="3" key="1">
    <citation type="submission" date="2022-08" db="EMBL/GenBank/DDBJ databases">
        <authorList>
            <consortium name="DOE Joint Genome Institute"/>
            <person name="Min B."/>
            <person name="Riley R."/>
            <person name="Sierra-Patev S."/>
            <person name="Naranjo-Ortiz M."/>
            <person name="Looney B."/>
            <person name="Konkel Z."/>
            <person name="Slot J.C."/>
            <person name="Sakamoto Y."/>
            <person name="Steenwyk J.L."/>
            <person name="Rokas A."/>
            <person name="Carro J."/>
            <person name="Camarero S."/>
            <person name="Ferreira P."/>
            <person name="Molpeceres G."/>
            <person name="Ruiz-Duenas F.J."/>
            <person name="Serrano A."/>
            <person name="Henrissat B."/>
            <person name="Drula E."/>
            <person name="Hughes K.W."/>
            <person name="Mata J.L."/>
            <person name="Ishikawa N.K."/>
            <person name="Vargas-Isla R."/>
            <person name="Ushijima S."/>
            <person name="Smith C.A."/>
            <person name="Ahrendt S."/>
            <person name="Andreopoulos W."/>
            <person name="He G."/>
            <person name="Labutti K."/>
            <person name="Lipzen A."/>
            <person name="Ng V."/>
            <person name="Sandor L."/>
            <person name="Barry K."/>
            <person name="Martinez A.T."/>
            <person name="Xiao Y."/>
            <person name="Gibbons J.G."/>
            <person name="Terashima K."/>
            <person name="Hibbett D.S."/>
            <person name="Grigoriev I.V."/>
        </authorList>
    </citation>
    <scope>NUCLEOTIDE SEQUENCE</scope>
    <source>
        <strain evidence="3">TFB10827</strain>
    </source>
</reference>
<evidence type="ECO:0008006" key="5">
    <source>
        <dbReference type="Google" id="ProtNLM"/>
    </source>
</evidence>
<feature type="compositionally biased region" description="Basic and acidic residues" evidence="2">
    <location>
        <begin position="133"/>
        <end position="150"/>
    </location>
</feature>
<organism evidence="3 4">
    <name type="scientific">Lentinula boryana</name>
    <dbReference type="NCBI Taxonomy" id="40481"/>
    <lineage>
        <taxon>Eukaryota</taxon>
        <taxon>Fungi</taxon>
        <taxon>Dikarya</taxon>
        <taxon>Basidiomycota</taxon>
        <taxon>Agaricomycotina</taxon>
        <taxon>Agaricomycetes</taxon>
        <taxon>Agaricomycetidae</taxon>
        <taxon>Agaricales</taxon>
        <taxon>Marasmiineae</taxon>
        <taxon>Omphalotaceae</taxon>
        <taxon>Lentinula</taxon>
    </lineage>
</organism>
<accession>A0ABQ8Q2A7</accession>
<feature type="region of interest" description="Disordered" evidence="2">
    <location>
        <begin position="85"/>
        <end position="150"/>
    </location>
</feature>